<protein>
    <recommendedName>
        <fullName evidence="3">NACHT domain-containing protein</fullName>
    </recommendedName>
</protein>
<organism evidence="1 2">
    <name type="scientific">Methylomonas subterranea</name>
    <dbReference type="NCBI Taxonomy" id="2952225"/>
    <lineage>
        <taxon>Bacteria</taxon>
        <taxon>Pseudomonadati</taxon>
        <taxon>Pseudomonadota</taxon>
        <taxon>Gammaproteobacteria</taxon>
        <taxon>Methylococcales</taxon>
        <taxon>Methylococcaceae</taxon>
        <taxon>Methylomonas</taxon>
    </lineage>
</organism>
<name>A0ABT1TG17_9GAMM</name>
<dbReference type="EMBL" id="JANIBJ010000009">
    <property type="protein sequence ID" value="MCQ8103699.1"/>
    <property type="molecule type" value="Genomic_DNA"/>
</dbReference>
<evidence type="ECO:0000313" key="1">
    <source>
        <dbReference type="EMBL" id="MCQ8103699.1"/>
    </source>
</evidence>
<sequence>MGTYKVNMQFEAEVRWIAEAVWGLESGSCQPSHYPNDPVVRELDGIARLRDVTHLIMVTTSTKLEKAKSDTKKLNAAETIERKTALAVSKWLITSKQLDAEHIEHARKSNVTVLTLEQFKQRFFDGRSYLSKREVASFGSARNPSDNSITISDDAYATLPMVIVESVMVNGKKRSHIEERHTPTDIKEVCHLIEEGYVVILVAPFGAGKSLTTREIFRIIASKYRTSDHSLVPICLNLREHWGQEYFDEILERHARSIGFTPKEDLVIAWRAGVACLLLDGFDEVASQAIVRKDDINFMKEGRRMALTGVRDFLTKLPTGLGALICGRDHYFDNMSELKHALGITGDNYKLVRLDEFTEDGANLFLNKNGIEHPLPDWLPRKPLILSYLIQNNLLNEILDIDSSEGYGYAWDAFISKIAHRESDLERSVMDAQVLRCVMERLAFFVRSLPSGNGPITGNDLATTYNIETEQSAGEGVLAQLQRLPGLTQRDQEAGSRSFVDQDMLAALQGGALARVIWGQYSNIGPAPLSAISSKSVSMASYLLRRNGATSSTPFSIVERLSNEAKTPANLQLIADCFAVSAEMAKEEEHVLDCYGVVIESALFQRLDLEDCNFRKVTFLNCLIDEVSVGALSVDFDITFRNCIINRIGGVANEMGLPEKLFEKSCEVVEFDNMGTTSAVLQSDLEPQVKALLTILRKLYRQSGAGRKILAFSRGITKNDVADYIPPVLNLMEKHGFVRIFNQIVHPVRKNTNRVEQILNAPSVSKDELLLAVKLL</sequence>
<dbReference type="RefSeq" id="WP_256601432.1">
    <property type="nucleotide sequence ID" value="NZ_JANIBJ010000009.1"/>
</dbReference>
<evidence type="ECO:0008006" key="3">
    <source>
        <dbReference type="Google" id="ProtNLM"/>
    </source>
</evidence>
<gene>
    <name evidence="1" type="ORF">NP590_06250</name>
</gene>
<keyword evidence="2" id="KW-1185">Reference proteome</keyword>
<accession>A0ABT1TG17</accession>
<evidence type="ECO:0000313" key="2">
    <source>
        <dbReference type="Proteomes" id="UP001524499"/>
    </source>
</evidence>
<dbReference type="Gene3D" id="3.40.50.300">
    <property type="entry name" value="P-loop containing nucleotide triphosphate hydrolases"/>
    <property type="match status" value="1"/>
</dbReference>
<dbReference type="InterPro" id="IPR027417">
    <property type="entry name" value="P-loop_NTPase"/>
</dbReference>
<comment type="caution">
    <text evidence="1">The sequence shown here is derived from an EMBL/GenBank/DDBJ whole genome shotgun (WGS) entry which is preliminary data.</text>
</comment>
<reference evidence="1 2" key="1">
    <citation type="submission" date="2022-07" db="EMBL/GenBank/DDBJ databases">
        <title>Methylomonas rivi sp. nov., Methylomonas rosea sp. nov., Methylomonas aureus sp. nov. and Methylomonas subterranea sp. nov., four novel methanotrophs isolated from a freshwater creek and the deep terrestrial subsurface.</title>
        <authorList>
            <person name="Abin C."/>
            <person name="Sankaranarayanan K."/>
            <person name="Garner C."/>
            <person name="Sindelar R."/>
            <person name="Kotary K."/>
            <person name="Garner R."/>
            <person name="Barclay S."/>
            <person name="Lawson P."/>
            <person name="Krumholz L."/>
        </authorList>
    </citation>
    <scope>NUCLEOTIDE SEQUENCE [LARGE SCALE GENOMIC DNA]</scope>
    <source>
        <strain evidence="1 2">SURF-2</strain>
    </source>
</reference>
<dbReference type="Proteomes" id="UP001524499">
    <property type="component" value="Unassembled WGS sequence"/>
</dbReference>
<proteinExistence type="predicted"/>